<name>A0A4P7QEC3_9CORY</name>
<dbReference type="AlphaFoldDB" id="A0A4P7QEC3"/>
<gene>
    <name evidence="4" type="ORF">CENDO_01910</name>
</gene>
<dbReference type="RefSeq" id="WP_136140517.1">
    <property type="nucleotide sequence ID" value="NZ_CP039247.1"/>
</dbReference>
<reference evidence="4 5" key="1">
    <citation type="submission" date="2019-04" db="EMBL/GenBank/DDBJ databases">
        <title>Corynebacterium endometrii sp. nov., isolated from the uterus of a cow with endometritis.</title>
        <authorList>
            <person name="Ballas P."/>
            <person name="Ruckert C."/>
            <person name="Wagener K."/>
            <person name="Drillich M."/>
            <person name="Kaempfer P."/>
            <person name="Busse H.-J."/>
            <person name="Ehling-Schulz M."/>
        </authorList>
    </citation>
    <scope>NUCLEOTIDE SEQUENCE [LARGE SCALE GENOMIC DNA]</scope>
    <source>
        <strain evidence="4 5">LMM-1653</strain>
    </source>
</reference>
<proteinExistence type="predicted"/>
<keyword evidence="5" id="KW-1185">Reference proteome</keyword>
<feature type="domain" description="DUF6286" evidence="3">
    <location>
        <begin position="84"/>
        <end position="180"/>
    </location>
</feature>
<feature type="region of interest" description="Disordered" evidence="1">
    <location>
        <begin position="1"/>
        <end position="21"/>
    </location>
</feature>
<evidence type="ECO:0000259" key="3">
    <source>
        <dbReference type="Pfam" id="PF19803"/>
    </source>
</evidence>
<dbReference type="KEGG" id="cee:CENDO_01910"/>
<keyword evidence="2" id="KW-0472">Membrane</keyword>
<feature type="transmembrane region" description="Helical" evidence="2">
    <location>
        <begin position="74"/>
        <end position="94"/>
    </location>
</feature>
<accession>A0A4P7QEC3</accession>
<organism evidence="4 5">
    <name type="scientific">Corynebacterium endometrii</name>
    <dbReference type="NCBI Taxonomy" id="2488819"/>
    <lineage>
        <taxon>Bacteria</taxon>
        <taxon>Bacillati</taxon>
        <taxon>Actinomycetota</taxon>
        <taxon>Actinomycetes</taxon>
        <taxon>Mycobacteriales</taxon>
        <taxon>Corynebacteriaceae</taxon>
        <taxon>Corynebacterium</taxon>
    </lineage>
</organism>
<evidence type="ECO:0000256" key="2">
    <source>
        <dbReference type="SAM" id="Phobius"/>
    </source>
</evidence>
<evidence type="ECO:0000313" key="5">
    <source>
        <dbReference type="Proteomes" id="UP000296352"/>
    </source>
</evidence>
<feature type="transmembrane region" description="Helical" evidence="2">
    <location>
        <begin position="23"/>
        <end position="43"/>
    </location>
</feature>
<dbReference type="Proteomes" id="UP000296352">
    <property type="component" value="Chromosome"/>
</dbReference>
<keyword evidence="2" id="KW-0812">Transmembrane</keyword>
<evidence type="ECO:0000256" key="1">
    <source>
        <dbReference type="SAM" id="MobiDB-lite"/>
    </source>
</evidence>
<keyword evidence="2" id="KW-1133">Transmembrane helix</keyword>
<dbReference type="EMBL" id="CP039247">
    <property type="protein sequence ID" value="QCB27680.1"/>
    <property type="molecule type" value="Genomic_DNA"/>
</dbReference>
<evidence type="ECO:0000313" key="4">
    <source>
        <dbReference type="EMBL" id="QCB27680.1"/>
    </source>
</evidence>
<dbReference type="OrthoDB" id="5197468at2"/>
<sequence length="192" mass="21016">MNENSSGQSLPYRRGQEPQPSPAVRPWSVLLAIALLGASFVAAREAWLLFGDGNAQSWLQWFFSIMETDALQDWMVWAGAGAVALGLVFLFVALKPRKSTHIDYSTEITSMWTRPVDVARRVAAAARTVPGVAAARSNTSAKKVSVIINGDAEDPTLAKRTTAALEHTIEGLRPRPELTVHYEQTQEVDNNV</sequence>
<dbReference type="InterPro" id="IPR046253">
    <property type="entry name" value="DUF6286"/>
</dbReference>
<dbReference type="Pfam" id="PF19803">
    <property type="entry name" value="DUF6286"/>
    <property type="match status" value="1"/>
</dbReference>
<protein>
    <recommendedName>
        <fullName evidence="3">DUF6286 domain-containing protein</fullName>
    </recommendedName>
</protein>